<evidence type="ECO:0000256" key="11">
    <source>
        <dbReference type="ARBA" id="ARBA00022840"/>
    </source>
</evidence>
<protein>
    <recommendedName>
        <fullName evidence="20">Long-chain-fatty-acid--CoA ligase ACSBG1</fullName>
        <ecNumber evidence="16">6.2.1.3</ecNumber>
    </recommendedName>
    <alternativeName>
        <fullName evidence="21">Acyl-CoA synthetase bubblegum family member 1</fullName>
    </alternativeName>
</protein>
<dbReference type="PANTHER" id="PTHR43272:SF93">
    <property type="entry name" value="ACYL-COA SYNTHETASE BUBBLEGUM FAMILY MEMBER 1"/>
    <property type="match status" value="1"/>
</dbReference>
<dbReference type="Pfam" id="PF23562">
    <property type="entry name" value="AMP-binding_C_3"/>
    <property type="match status" value="1"/>
</dbReference>
<keyword evidence="13" id="KW-0443">Lipid metabolism</keyword>
<keyword evidence="9" id="KW-0256">Endoplasmic reticulum</keyword>
<evidence type="ECO:0000256" key="9">
    <source>
        <dbReference type="ARBA" id="ARBA00022824"/>
    </source>
</evidence>
<dbReference type="Proteomes" id="UP001501920">
    <property type="component" value="Chromosome 11"/>
</dbReference>
<gene>
    <name evidence="25" type="primary">ACSBG1</name>
</gene>
<evidence type="ECO:0000256" key="22">
    <source>
        <dbReference type="ARBA" id="ARBA00045256"/>
    </source>
</evidence>
<evidence type="ECO:0000256" key="14">
    <source>
        <dbReference type="ARBA" id="ARBA00023136"/>
    </source>
</evidence>
<dbReference type="GeneTree" id="ENSGT00940000160380"/>
<keyword evidence="10" id="KW-0276">Fatty acid metabolism</keyword>
<name>A0AAR2K782_PYGNA</name>
<evidence type="ECO:0000256" key="23">
    <source>
        <dbReference type="ARBA" id="ARBA00049177"/>
    </source>
</evidence>
<evidence type="ECO:0000256" key="10">
    <source>
        <dbReference type="ARBA" id="ARBA00022832"/>
    </source>
</evidence>
<accession>A0AAR2K782</accession>
<evidence type="ECO:0000256" key="15">
    <source>
        <dbReference type="ARBA" id="ARBA00023329"/>
    </source>
</evidence>
<dbReference type="GO" id="GO:0005886">
    <property type="term" value="C:plasma membrane"/>
    <property type="evidence" value="ECO:0007669"/>
    <property type="project" value="UniProtKB-SubCell"/>
</dbReference>
<evidence type="ECO:0000256" key="21">
    <source>
        <dbReference type="ARBA" id="ARBA00043191"/>
    </source>
</evidence>
<dbReference type="PANTHER" id="PTHR43272">
    <property type="entry name" value="LONG-CHAIN-FATTY-ACID--COA LIGASE"/>
    <property type="match status" value="1"/>
</dbReference>
<evidence type="ECO:0000256" key="19">
    <source>
        <dbReference type="ARBA" id="ARBA00038034"/>
    </source>
</evidence>
<evidence type="ECO:0000256" key="5">
    <source>
        <dbReference type="ARBA" id="ARBA00022490"/>
    </source>
</evidence>
<comment type="catalytic activity">
    <reaction evidence="18">
        <text>a long-chain fatty acid + ATP + CoA = a long-chain fatty acyl-CoA + AMP + diphosphate</text>
        <dbReference type="Rhea" id="RHEA:15421"/>
        <dbReference type="ChEBI" id="CHEBI:30616"/>
        <dbReference type="ChEBI" id="CHEBI:33019"/>
        <dbReference type="ChEBI" id="CHEBI:57287"/>
        <dbReference type="ChEBI" id="CHEBI:57560"/>
        <dbReference type="ChEBI" id="CHEBI:83139"/>
        <dbReference type="ChEBI" id="CHEBI:456215"/>
        <dbReference type="EC" id="6.2.1.3"/>
    </reaction>
</comment>
<comment type="catalytic activity">
    <reaction evidence="17">
        <text>(E)-hexadec-2-enoate + ATP + CoA = (2E)-hexadecenoyl-CoA + AMP + diphosphate</text>
        <dbReference type="Rhea" id="RHEA:36139"/>
        <dbReference type="ChEBI" id="CHEBI:30616"/>
        <dbReference type="ChEBI" id="CHEBI:33019"/>
        <dbReference type="ChEBI" id="CHEBI:57287"/>
        <dbReference type="ChEBI" id="CHEBI:61526"/>
        <dbReference type="ChEBI" id="CHEBI:72745"/>
        <dbReference type="ChEBI" id="CHEBI:456215"/>
    </reaction>
</comment>
<evidence type="ECO:0000256" key="20">
    <source>
        <dbReference type="ARBA" id="ARBA00040478"/>
    </source>
</evidence>
<comment type="function">
    <text evidence="22">Catalyzes the conversion of fatty acids such as long-chain and very long-chain fatty acids to their active form acyl-CoAs for both synthesis of cellular lipids, and degradation via beta-oxidation. Can activate diverse saturated, monosaturated and polyunsaturated fatty acids.</text>
</comment>
<organism evidence="25 26">
    <name type="scientific">Pygocentrus nattereri</name>
    <name type="common">Red-bellied piranha</name>
    <dbReference type="NCBI Taxonomy" id="42514"/>
    <lineage>
        <taxon>Eukaryota</taxon>
        <taxon>Metazoa</taxon>
        <taxon>Chordata</taxon>
        <taxon>Craniata</taxon>
        <taxon>Vertebrata</taxon>
        <taxon>Euteleostomi</taxon>
        <taxon>Actinopterygii</taxon>
        <taxon>Neopterygii</taxon>
        <taxon>Teleostei</taxon>
        <taxon>Ostariophysi</taxon>
        <taxon>Characiformes</taxon>
        <taxon>Characoidei</taxon>
        <taxon>Pygocentrus</taxon>
    </lineage>
</organism>
<evidence type="ECO:0000256" key="12">
    <source>
        <dbReference type="ARBA" id="ARBA00022848"/>
    </source>
</evidence>
<dbReference type="Ensembl" id="ENSPNAT00000060504.1">
    <property type="protein sequence ID" value="ENSPNAP00000057951.1"/>
    <property type="gene ID" value="ENSPNAG00000013383.2"/>
</dbReference>
<evidence type="ECO:0000256" key="8">
    <source>
        <dbReference type="ARBA" id="ARBA00022741"/>
    </source>
</evidence>
<evidence type="ECO:0000256" key="16">
    <source>
        <dbReference type="ARBA" id="ARBA00026121"/>
    </source>
</evidence>
<keyword evidence="6" id="KW-0597">Phosphoprotein</keyword>
<keyword evidence="11" id="KW-0067">ATP-binding</keyword>
<dbReference type="InterPro" id="IPR000873">
    <property type="entry name" value="AMP-dep_synth/lig_dom"/>
</dbReference>
<comment type="catalytic activity">
    <reaction evidence="23">
        <text>hexadecanoate + ATP + CoA = hexadecanoyl-CoA + AMP + diphosphate</text>
        <dbReference type="Rhea" id="RHEA:30751"/>
        <dbReference type="ChEBI" id="CHEBI:7896"/>
        <dbReference type="ChEBI" id="CHEBI:30616"/>
        <dbReference type="ChEBI" id="CHEBI:33019"/>
        <dbReference type="ChEBI" id="CHEBI:57287"/>
        <dbReference type="ChEBI" id="CHEBI:57379"/>
        <dbReference type="ChEBI" id="CHEBI:456215"/>
    </reaction>
</comment>
<dbReference type="GO" id="GO:0005783">
    <property type="term" value="C:endoplasmic reticulum"/>
    <property type="evidence" value="ECO:0007669"/>
    <property type="project" value="TreeGrafter"/>
</dbReference>
<dbReference type="GO" id="GO:0005524">
    <property type="term" value="F:ATP binding"/>
    <property type="evidence" value="ECO:0007669"/>
    <property type="project" value="UniProtKB-KW"/>
</dbReference>
<evidence type="ECO:0000256" key="18">
    <source>
        <dbReference type="ARBA" id="ARBA00036813"/>
    </source>
</evidence>
<evidence type="ECO:0000256" key="13">
    <source>
        <dbReference type="ARBA" id="ARBA00023098"/>
    </source>
</evidence>
<evidence type="ECO:0000256" key="3">
    <source>
        <dbReference type="ARBA" id="ARBA00004541"/>
    </source>
</evidence>
<evidence type="ECO:0000256" key="2">
    <source>
        <dbReference type="ARBA" id="ARBA00004236"/>
    </source>
</evidence>
<comment type="subcellular location">
    <subcellularLocation>
        <location evidence="2">Cell membrane</location>
    </subcellularLocation>
    <subcellularLocation>
        <location evidence="3">Cytoplasmic vesicle</location>
    </subcellularLocation>
    <subcellularLocation>
        <location evidence="1">Microsome</location>
    </subcellularLocation>
</comment>
<comment type="similarity">
    <text evidence="19">Belongs to the ATP-dependent AMP-binding enzyme family. Bubblegum subfamily.</text>
</comment>
<keyword evidence="5" id="KW-0963">Cytoplasm</keyword>
<evidence type="ECO:0000313" key="26">
    <source>
        <dbReference type="Proteomes" id="UP001501920"/>
    </source>
</evidence>
<dbReference type="InterPro" id="IPR020845">
    <property type="entry name" value="AMP-binding_CS"/>
</dbReference>
<dbReference type="EC" id="6.2.1.3" evidence="16"/>
<dbReference type="GO" id="GO:0004467">
    <property type="term" value="F:long-chain fatty acid-CoA ligase activity"/>
    <property type="evidence" value="ECO:0007669"/>
    <property type="project" value="UniProtKB-EC"/>
</dbReference>
<keyword evidence="8" id="KW-0547">Nucleotide-binding</keyword>
<dbReference type="GO" id="GO:0031410">
    <property type="term" value="C:cytoplasmic vesicle"/>
    <property type="evidence" value="ECO:0007669"/>
    <property type="project" value="UniProtKB-SubCell"/>
</dbReference>
<dbReference type="InterPro" id="IPR042099">
    <property type="entry name" value="ANL_N_sf"/>
</dbReference>
<dbReference type="SUPFAM" id="SSF56801">
    <property type="entry name" value="Acetyl-CoA synthetase-like"/>
    <property type="match status" value="1"/>
</dbReference>
<evidence type="ECO:0000256" key="6">
    <source>
        <dbReference type="ARBA" id="ARBA00022553"/>
    </source>
</evidence>
<dbReference type="AlphaFoldDB" id="A0AAR2K782"/>
<keyword evidence="4" id="KW-1003">Cell membrane</keyword>
<dbReference type="PROSITE" id="PS00455">
    <property type="entry name" value="AMP_BINDING"/>
    <property type="match status" value="1"/>
</dbReference>
<evidence type="ECO:0000313" key="25">
    <source>
        <dbReference type="Ensembl" id="ENSPNAP00000057951.1"/>
    </source>
</evidence>
<evidence type="ECO:0000256" key="7">
    <source>
        <dbReference type="ARBA" id="ARBA00022598"/>
    </source>
</evidence>
<dbReference type="Gene3D" id="3.40.50.12780">
    <property type="entry name" value="N-terminal domain of ligase-like"/>
    <property type="match status" value="1"/>
</dbReference>
<dbReference type="Pfam" id="PF00501">
    <property type="entry name" value="AMP-binding"/>
    <property type="match status" value="1"/>
</dbReference>
<feature type="domain" description="AMP-dependent synthetase/ligase" evidence="24">
    <location>
        <begin position="64"/>
        <end position="411"/>
    </location>
</feature>
<keyword evidence="26" id="KW-1185">Reference proteome</keyword>
<keyword evidence="14" id="KW-0472">Membrane</keyword>
<dbReference type="CDD" id="cd05933">
    <property type="entry name" value="ACSBG_like"/>
    <property type="match status" value="1"/>
</dbReference>
<sequence length="603" mass="66750">EDNAFDHLCVVLFTAEKKCVEGVLAGVSLAPAQSLWTTEASGSKENKPFFIYIQLFMVCNSNRGLTTGIYTTNSPEACLYVASNSRANIIVVDNQKQLDKILQIKDNLPNLKAIVQYSGSLQKKFPNLYSWEEFMGLGLDIPDKALDDIISSQKANQCCVLIYTSGTTGIPKGVMLSHDNITWTAHHASRAGDMQPAEIKQESLVSYLPLSHIAAQIYDLWTGIQWGELVYFAQPDALKGSLVGTLREATPSSHMGVPRVWEKIMEKVKQEISRCAYLKRKLVTWAISVGLEANQKCTKDEERSFLFTLANSLVLEKLRAELGFSCCQKFFTGAAPLGSDTVQFLLGLNIRLYEAYGMSESTGPHFMSGPETYKLSSCGKVLPGCRHKLANTDADGCGEICLWGRNVFMGYVNMEDKTVEAFDEDGWLRSGDLGKADEEGFLYITGRIKELIITAGGENVPPIPIEDAVKRELPIISNAMLIGDKRKFLSMLLTLKCVTNIETMEPTDDLSSEAVEYCQQLGSQATKVSDITGGKDKLVNKAIQEGIARVNAQAISNAQRIQKWTILKKDFSVPGGELGPTMKLRRPVVLKKHNDEIETFYRE</sequence>
<reference evidence="25" key="2">
    <citation type="submission" date="2025-08" db="UniProtKB">
        <authorList>
            <consortium name="Ensembl"/>
        </authorList>
    </citation>
    <scope>IDENTIFICATION</scope>
</reference>
<evidence type="ECO:0000256" key="17">
    <source>
        <dbReference type="ARBA" id="ARBA00036716"/>
    </source>
</evidence>
<evidence type="ECO:0000259" key="24">
    <source>
        <dbReference type="Pfam" id="PF00501"/>
    </source>
</evidence>
<evidence type="ECO:0000256" key="4">
    <source>
        <dbReference type="ARBA" id="ARBA00022475"/>
    </source>
</evidence>
<reference evidence="25 26" key="1">
    <citation type="submission" date="2020-10" db="EMBL/GenBank/DDBJ databases">
        <title>Pygocentrus nattereri (red-bellied piranha) genome, fPygNat1, primary haplotype.</title>
        <authorList>
            <person name="Myers G."/>
            <person name="Meyer A."/>
            <person name="Karagic N."/>
            <person name="Pippel M."/>
            <person name="Winkler S."/>
            <person name="Tracey A."/>
            <person name="Wood J."/>
            <person name="Formenti G."/>
            <person name="Howe K."/>
            <person name="Fedrigo O."/>
            <person name="Jarvis E.D."/>
        </authorList>
    </citation>
    <scope>NUCLEOTIDE SEQUENCE [LARGE SCALE GENOMIC DNA]</scope>
</reference>
<keyword evidence="7" id="KW-0436">Ligase</keyword>
<keyword evidence="15" id="KW-0968">Cytoplasmic vesicle</keyword>
<keyword evidence="12" id="KW-0492">Microsome</keyword>
<evidence type="ECO:0000256" key="1">
    <source>
        <dbReference type="ARBA" id="ARBA00004144"/>
    </source>
</evidence>
<reference evidence="25" key="3">
    <citation type="submission" date="2025-09" db="UniProtKB">
        <authorList>
            <consortium name="Ensembl"/>
        </authorList>
    </citation>
    <scope>IDENTIFICATION</scope>
</reference>
<proteinExistence type="inferred from homology"/>